<accession>A0A8S5NMZ0</accession>
<reference evidence="1" key="1">
    <citation type="journal article" date="2021" name="Proc. Natl. Acad. Sci. U.S.A.">
        <title>A Catalog of Tens of Thousands of Viruses from Human Metagenomes Reveals Hidden Associations with Chronic Diseases.</title>
        <authorList>
            <person name="Tisza M.J."/>
            <person name="Buck C.B."/>
        </authorList>
    </citation>
    <scope>NUCLEOTIDE SEQUENCE</scope>
    <source>
        <strain evidence="1">CtkOm7</strain>
    </source>
</reference>
<proteinExistence type="predicted"/>
<dbReference type="EMBL" id="BK015199">
    <property type="protein sequence ID" value="DAD95732.1"/>
    <property type="molecule type" value="Genomic_DNA"/>
</dbReference>
<name>A0A8S5NMZ0_9CAUD</name>
<evidence type="ECO:0000313" key="1">
    <source>
        <dbReference type="EMBL" id="DAD95732.1"/>
    </source>
</evidence>
<organism evidence="1">
    <name type="scientific">Myoviridae sp. ctkOm7</name>
    <dbReference type="NCBI Taxonomy" id="2826690"/>
    <lineage>
        <taxon>Viruses</taxon>
        <taxon>Duplodnaviria</taxon>
        <taxon>Heunggongvirae</taxon>
        <taxon>Uroviricota</taxon>
        <taxon>Caudoviricetes</taxon>
    </lineage>
</organism>
<sequence>MNNLEKWLISIEPEKVIEEIRKRACSECPAAEYCKNSPLNFCTEVLYAWAKEEAL</sequence>
<protein>
    <submittedName>
        <fullName evidence="1">Uncharacterized protein</fullName>
    </submittedName>
</protein>